<comment type="function">
    <text evidence="5">This is one of the proteins that binds to the 5S RNA in the ribosome where it forms part of the central protuberance.</text>
</comment>
<evidence type="ECO:0000256" key="6">
    <source>
        <dbReference type="SAM" id="MobiDB-lite"/>
    </source>
</evidence>
<dbReference type="GO" id="GO:0006412">
    <property type="term" value="P:translation"/>
    <property type="evidence" value="ECO:0007669"/>
    <property type="project" value="UniProtKB-UniRule"/>
</dbReference>
<proteinExistence type="inferred from homology"/>
<keyword evidence="3 5" id="KW-0689">Ribosomal protein</keyword>
<dbReference type="InterPro" id="IPR029751">
    <property type="entry name" value="Ribosomal_L25_dom"/>
</dbReference>
<evidence type="ECO:0000256" key="4">
    <source>
        <dbReference type="ARBA" id="ARBA00023274"/>
    </source>
</evidence>
<feature type="domain" description="Large ribosomal subunit protein bL25 L25" evidence="7">
    <location>
        <begin position="9"/>
        <end position="99"/>
    </location>
</feature>
<sequence>MDASNNPTLMAERREESGKGAARRLRRAGLLPAVCYGRNTESVALAINLEDLEDAIDTPKGLNTVFTVQLDGEDTSFDNVILRDYQVHPVKRDLLHVDLMVVEEGQEIEVRVPIEPVGRSLGEREGGKLRLLYPDIKVACVPSAIPEVIEVDVTELGPGGAILASELDFPEGVEPTYKVDFAIARILMPRQNVIGLEPVGAAAEAEEEAEGAEAAAEEGEGEEEATE</sequence>
<gene>
    <name evidence="5" type="primary">rplY</name>
    <name evidence="5" type="synonym">ctc</name>
    <name evidence="9" type="ORF">FIV42_04870</name>
</gene>
<dbReference type="InterPro" id="IPR001021">
    <property type="entry name" value="Ribosomal_bL25_long"/>
</dbReference>
<reference evidence="9 10" key="1">
    <citation type="submission" date="2019-06" db="EMBL/GenBank/DDBJ databases">
        <title>Persicimonas caeni gen. nov., sp. nov., a predatory bacterium isolated from solar saltern.</title>
        <authorList>
            <person name="Wang S."/>
        </authorList>
    </citation>
    <scope>NUCLEOTIDE SEQUENCE [LARGE SCALE GENOMIC DNA]</scope>
    <source>
        <strain evidence="9 10">YN101</strain>
    </source>
</reference>
<name>A0A4Y6PPA1_PERCE</name>
<dbReference type="Pfam" id="PF14693">
    <property type="entry name" value="Ribosomal_TL5_C"/>
    <property type="match status" value="1"/>
</dbReference>
<feature type="region of interest" description="Disordered" evidence="6">
    <location>
        <begin position="199"/>
        <end position="227"/>
    </location>
</feature>
<dbReference type="NCBIfam" id="TIGR00731">
    <property type="entry name" value="bL25_bact_ctc"/>
    <property type="match status" value="1"/>
</dbReference>
<organism evidence="9 10">
    <name type="scientific">Persicimonas caeni</name>
    <dbReference type="NCBI Taxonomy" id="2292766"/>
    <lineage>
        <taxon>Bacteria</taxon>
        <taxon>Deltaproteobacteria</taxon>
        <taxon>Bradymonadales</taxon>
        <taxon>Bradymonadaceae</taxon>
        <taxon>Persicimonas</taxon>
    </lineage>
</organism>
<dbReference type="SUPFAM" id="SSF50715">
    <property type="entry name" value="Ribosomal protein L25-like"/>
    <property type="match status" value="1"/>
</dbReference>
<feature type="domain" description="Large ribosomal subunit protein bL25 beta" evidence="8">
    <location>
        <begin position="107"/>
        <end position="190"/>
    </location>
</feature>
<dbReference type="RefSeq" id="WP_141196586.1">
    <property type="nucleotide sequence ID" value="NZ_CP041186.1"/>
</dbReference>
<evidence type="ECO:0000259" key="8">
    <source>
        <dbReference type="Pfam" id="PF14693"/>
    </source>
</evidence>
<dbReference type="Pfam" id="PF01386">
    <property type="entry name" value="Ribosomal_L25p"/>
    <property type="match status" value="1"/>
</dbReference>
<dbReference type="InterPro" id="IPR020057">
    <property type="entry name" value="Ribosomal_bL25_b-dom"/>
</dbReference>
<dbReference type="PANTHER" id="PTHR33284">
    <property type="entry name" value="RIBOSOMAL PROTEIN L25/GLN-TRNA SYNTHETASE, ANTI-CODON-BINDING DOMAIN-CONTAINING PROTEIN"/>
    <property type="match status" value="1"/>
</dbReference>
<comment type="subunit">
    <text evidence="5">Part of the 50S ribosomal subunit; part of the 5S rRNA/L5/L18/L25 subcomplex. Contacts the 5S rRNA. Binds to the 5S rRNA independently of L5 and L18.</text>
</comment>
<dbReference type="InterPro" id="IPR020056">
    <property type="entry name" value="Rbsml_bL25/Gln-tRNA_synth_N"/>
</dbReference>
<evidence type="ECO:0000256" key="3">
    <source>
        <dbReference type="ARBA" id="ARBA00022980"/>
    </source>
</evidence>
<dbReference type="InterPro" id="IPR020930">
    <property type="entry name" value="Ribosomal_uL5_bac-type"/>
</dbReference>
<evidence type="ECO:0000256" key="1">
    <source>
        <dbReference type="ARBA" id="ARBA00022730"/>
    </source>
</evidence>
<feature type="compositionally biased region" description="Acidic residues" evidence="6">
    <location>
        <begin position="204"/>
        <end position="227"/>
    </location>
</feature>
<keyword evidence="1 5" id="KW-0699">rRNA-binding</keyword>
<dbReference type="GO" id="GO:0003735">
    <property type="term" value="F:structural constituent of ribosome"/>
    <property type="evidence" value="ECO:0007669"/>
    <property type="project" value="InterPro"/>
</dbReference>
<dbReference type="InterPro" id="IPR037121">
    <property type="entry name" value="Ribosomal_bL25_C"/>
</dbReference>
<evidence type="ECO:0000313" key="9">
    <source>
        <dbReference type="EMBL" id="QDG50090.1"/>
    </source>
</evidence>
<dbReference type="Proteomes" id="UP000315995">
    <property type="component" value="Chromosome"/>
</dbReference>
<dbReference type="EMBL" id="CP041186">
    <property type="protein sequence ID" value="QDG50090.1"/>
    <property type="molecule type" value="Genomic_DNA"/>
</dbReference>
<keyword evidence="10" id="KW-1185">Reference proteome</keyword>
<evidence type="ECO:0000259" key="7">
    <source>
        <dbReference type="Pfam" id="PF01386"/>
    </source>
</evidence>
<feature type="region of interest" description="Disordered" evidence="6">
    <location>
        <begin position="1"/>
        <end position="21"/>
    </location>
</feature>
<dbReference type="Gene3D" id="2.40.240.10">
    <property type="entry name" value="Ribosomal Protein L25, Chain P"/>
    <property type="match status" value="1"/>
</dbReference>
<dbReference type="PANTHER" id="PTHR33284:SF1">
    <property type="entry name" value="RIBOSOMAL PROTEIN L25_GLN-TRNA SYNTHETASE, ANTI-CODON-BINDING DOMAIN-CONTAINING PROTEIN"/>
    <property type="match status" value="1"/>
</dbReference>
<dbReference type="OrthoDB" id="9786489at2"/>
<dbReference type="NCBIfam" id="NF004612">
    <property type="entry name" value="PRK05943.1"/>
    <property type="match status" value="1"/>
</dbReference>
<dbReference type="AlphaFoldDB" id="A0A4Y6PPA1"/>
<keyword evidence="4 5" id="KW-0687">Ribonucleoprotein</keyword>
<evidence type="ECO:0000313" key="10">
    <source>
        <dbReference type="Proteomes" id="UP000315995"/>
    </source>
</evidence>
<comment type="similarity">
    <text evidence="5">Belongs to the bacterial ribosomal protein bL25 family. CTC subfamily.</text>
</comment>
<evidence type="ECO:0000256" key="2">
    <source>
        <dbReference type="ARBA" id="ARBA00022884"/>
    </source>
</evidence>
<accession>A0A5B8Y135</accession>
<evidence type="ECO:0000256" key="5">
    <source>
        <dbReference type="HAMAP-Rule" id="MF_01334"/>
    </source>
</evidence>
<accession>A0A4Y6PPA1</accession>
<keyword evidence="2 5" id="KW-0694">RNA-binding</keyword>
<dbReference type="GO" id="GO:0022625">
    <property type="term" value="C:cytosolic large ribosomal subunit"/>
    <property type="evidence" value="ECO:0007669"/>
    <property type="project" value="TreeGrafter"/>
</dbReference>
<dbReference type="HAMAP" id="MF_01334">
    <property type="entry name" value="Ribosomal_bL25_CTC"/>
    <property type="match status" value="1"/>
</dbReference>
<dbReference type="CDD" id="cd00495">
    <property type="entry name" value="Ribosomal_L25_TL5_CTC"/>
    <property type="match status" value="1"/>
</dbReference>
<dbReference type="Gene3D" id="2.170.120.20">
    <property type="entry name" value="Ribosomal protein L25, beta domain"/>
    <property type="match status" value="1"/>
</dbReference>
<protein>
    <recommendedName>
        <fullName evidence="5">Large ribosomal subunit protein bL25</fullName>
    </recommendedName>
    <alternativeName>
        <fullName evidence="5">General stress protein CTC</fullName>
    </alternativeName>
</protein>
<dbReference type="InterPro" id="IPR011035">
    <property type="entry name" value="Ribosomal_bL25/Gln-tRNA_synth"/>
</dbReference>
<dbReference type="GO" id="GO:0008097">
    <property type="term" value="F:5S rRNA binding"/>
    <property type="evidence" value="ECO:0007669"/>
    <property type="project" value="InterPro"/>
</dbReference>